<protein>
    <recommendedName>
        <fullName evidence="4">N-acetyl-1-D-myo-inositol-2-amino-2-deoxy-alpha-D-glucopyranoside deacetylase</fullName>
    </recommendedName>
</protein>
<dbReference type="GO" id="GO:0016137">
    <property type="term" value="P:glycoside metabolic process"/>
    <property type="evidence" value="ECO:0007669"/>
    <property type="project" value="UniProtKB-ARBA"/>
</dbReference>
<dbReference type="AlphaFoldDB" id="A0A0M0F547"/>
<dbReference type="SUPFAM" id="SSF102588">
    <property type="entry name" value="LmbE-like"/>
    <property type="match status" value="1"/>
</dbReference>
<dbReference type="RefSeq" id="WP_260666282.1">
    <property type="nucleotide sequence ID" value="NZ_KQ435292.1"/>
</dbReference>
<name>A0A0M0F547_CELCE</name>
<keyword evidence="1" id="KW-0862">Zinc</keyword>
<organism evidence="2 3">
    <name type="scientific">Cellulosimicrobium cellulans F16</name>
    <dbReference type="NCBI Taxonomy" id="1350482"/>
    <lineage>
        <taxon>Bacteria</taxon>
        <taxon>Bacillati</taxon>
        <taxon>Actinomycetota</taxon>
        <taxon>Actinomycetes</taxon>
        <taxon>Micrococcales</taxon>
        <taxon>Promicromonosporaceae</taxon>
        <taxon>Cellulosimicrobium</taxon>
    </lineage>
</organism>
<dbReference type="GO" id="GO:0016811">
    <property type="term" value="F:hydrolase activity, acting on carbon-nitrogen (but not peptide) bonds, in linear amides"/>
    <property type="evidence" value="ECO:0007669"/>
    <property type="project" value="TreeGrafter"/>
</dbReference>
<proteinExistence type="predicted"/>
<evidence type="ECO:0000256" key="1">
    <source>
        <dbReference type="ARBA" id="ARBA00022833"/>
    </source>
</evidence>
<sequence length="344" mass="34984">MTVPTSRQAAVVPDGGLLAVHAHPDDETLATGALLATWAGSGQRVTVVTCTRGERGEVIDTPAHPTGVGHLEGDGPALATHREGELARALAALGVADHVFLDAVALPKPGAMPDGGAPPRFEDSGMAWVAPGVASAAADLPPRAFVGVPPDEAAALLAAVVRDRGPAVVATYEPGGGYGHPDHVRAHDVTVRALELLDAAGEPVPALWLAVAPASTVRAARRALAAHPAVRALLADDADLVLPDPDEDLPPFARPDASLPPLVTVPVAPVLDELLAAMREHATQVQRVTAAVAEAGSVTGEGPEGVLGWYALSNDVLAPVPSHEFYAPSGGALLGDQVRPGPTR</sequence>
<dbReference type="Proteomes" id="UP000037387">
    <property type="component" value="Unassembled WGS sequence"/>
</dbReference>
<evidence type="ECO:0000313" key="2">
    <source>
        <dbReference type="EMBL" id="KON72705.1"/>
    </source>
</evidence>
<evidence type="ECO:0008006" key="4">
    <source>
        <dbReference type="Google" id="ProtNLM"/>
    </source>
</evidence>
<dbReference type="InterPro" id="IPR024078">
    <property type="entry name" value="LmbE-like_dom_sf"/>
</dbReference>
<dbReference type="EMBL" id="ATNL01000011">
    <property type="protein sequence ID" value="KON72705.1"/>
    <property type="molecule type" value="Genomic_DNA"/>
</dbReference>
<dbReference type="PATRIC" id="fig|1350482.3.peg.3225"/>
<dbReference type="PANTHER" id="PTHR12993">
    <property type="entry name" value="N-ACETYLGLUCOSAMINYL-PHOSPHATIDYLINOSITOL DE-N-ACETYLASE-RELATED"/>
    <property type="match status" value="1"/>
</dbReference>
<keyword evidence="3" id="KW-1185">Reference proteome</keyword>
<dbReference type="Gene3D" id="3.40.50.10320">
    <property type="entry name" value="LmbE-like"/>
    <property type="match status" value="1"/>
</dbReference>
<dbReference type="InterPro" id="IPR003737">
    <property type="entry name" value="GlcNAc_PI_deacetylase-related"/>
</dbReference>
<accession>A0A0M0F547</accession>
<dbReference type="PANTHER" id="PTHR12993:SF26">
    <property type="entry name" value="1D-MYO-INOSITOL 2-ACETAMIDO-2-DEOXY-ALPHA-D-GLUCOPYRANOSIDE DEACETYLASE"/>
    <property type="match status" value="1"/>
</dbReference>
<comment type="caution">
    <text evidence="2">The sequence shown here is derived from an EMBL/GenBank/DDBJ whole genome shotgun (WGS) entry which is preliminary data.</text>
</comment>
<gene>
    <name evidence="2" type="ORF">M768_14445</name>
</gene>
<evidence type="ECO:0000313" key="3">
    <source>
        <dbReference type="Proteomes" id="UP000037387"/>
    </source>
</evidence>
<reference evidence="2 3" key="1">
    <citation type="journal article" date="2015" name="Sci. Rep.">
        <title>Functional and structural properties of a novel cellulosome-like multienzyme complex: efficient glycoside hydrolysis of water-insoluble 7-xylosyl-10-deacetylpaclitaxel.</title>
        <authorList>
            <person name="Dou T.Y."/>
            <person name="Luan H.W."/>
            <person name="Ge G.B."/>
            <person name="Dong M.M."/>
            <person name="Zou H.F."/>
            <person name="He Y.Q."/>
            <person name="Cui P."/>
            <person name="Wang J.Y."/>
            <person name="Hao D.C."/>
            <person name="Yang S.L."/>
            <person name="Yang L."/>
        </authorList>
    </citation>
    <scope>NUCLEOTIDE SEQUENCE [LARGE SCALE GENOMIC DNA]</scope>
    <source>
        <strain evidence="2 3">F16</strain>
    </source>
</reference>
<dbReference type="Pfam" id="PF02585">
    <property type="entry name" value="PIG-L"/>
    <property type="match status" value="1"/>
</dbReference>